<comment type="caution">
    <text evidence="7">The sequence shown here is derived from an EMBL/GenBank/DDBJ whole genome shotgun (WGS) entry which is preliminary data.</text>
</comment>
<evidence type="ECO:0000256" key="2">
    <source>
        <dbReference type="ARBA" id="ARBA00022490"/>
    </source>
</evidence>
<keyword evidence="2" id="KW-0963">Cytoplasm</keyword>
<feature type="region of interest" description="Disordered" evidence="5">
    <location>
        <begin position="93"/>
        <end position="199"/>
    </location>
</feature>
<feature type="compositionally biased region" description="Basic and acidic residues" evidence="5">
    <location>
        <begin position="155"/>
        <end position="169"/>
    </location>
</feature>
<protein>
    <recommendedName>
        <fullName evidence="6">IF rod domain-containing protein</fullName>
    </recommendedName>
</protein>
<dbReference type="GO" id="GO:0099160">
    <property type="term" value="C:postsynaptic intermediate filament cytoskeleton"/>
    <property type="evidence" value="ECO:0007669"/>
    <property type="project" value="TreeGrafter"/>
</dbReference>
<evidence type="ECO:0000259" key="6">
    <source>
        <dbReference type="Pfam" id="PF00038"/>
    </source>
</evidence>
<evidence type="ECO:0000313" key="7">
    <source>
        <dbReference type="EMBL" id="KAF6382585.1"/>
    </source>
</evidence>
<gene>
    <name evidence="7" type="ORF">mPipKuh1_008941</name>
</gene>
<feature type="compositionally biased region" description="Basic and acidic residues" evidence="5">
    <location>
        <begin position="94"/>
        <end position="105"/>
    </location>
</feature>
<feature type="compositionally biased region" description="Polar residues" evidence="5">
    <location>
        <begin position="180"/>
        <end position="199"/>
    </location>
</feature>
<dbReference type="GO" id="GO:0005882">
    <property type="term" value="C:intermediate filament"/>
    <property type="evidence" value="ECO:0007669"/>
    <property type="project" value="UniProtKB-KW"/>
</dbReference>
<feature type="compositionally biased region" description="Acidic residues" evidence="5">
    <location>
        <begin position="106"/>
        <end position="154"/>
    </location>
</feature>
<accession>A0A7J8A8I7</accession>
<keyword evidence="8" id="KW-1185">Reference proteome</keyword>
<dbReference type="AlphaFoldDB" id="A0A7J8A8I7"/>
<feature type="domain" description="IF rod" evidence="6">
    <location>
        <begin position="2"/>
        <end position="139"/>
    </location>
</feature>
<evidence type="ECO:0000313" key="8">
    <source>
        <dbReference type="Proteomes" id="UP000558488"/>
    </source>
</evidence>
<dbReference type="GO" id="GO:0005737">
    <property type="term" value="C:cytoplasm"/>
    <property type="evidence" value="ECO:0007669"/>
    <property type="project" value="UniProtKB-SubCell"/>
</dbReference>
<keyword evidence="4" id="KW-0175">Coiled coil</keyword>
<sequence length="199" mass="22771">MITKLQVQIQYAQISAEMDMFSKSDLSALLTDISAQYEKLAAMNMQNAEEWYKSCFTMLTESSAKNTLRVHTTKKEVHIQEEKIEVEEAIEAAKAQEAKDEHPSEGEAEEEEKEKEMADEEEGEEEEGAKEEFEDVKEQEEEDEDKGEDAQEAEDEKKDEGAGEEEVTKKRLSPTFLNYFRNNLPKTRSTLSPTKQLSS</sequence>
<dbReference type="PANTHER" id="PTHR45652:SF8">
    <property type="entry name" value="NEUROFILAMENT LIGHT POLYPEPTIDE"/>
    <property type="match status" value="1"/>
</dbReference>
<dbReference type="PANTHER" id="PTHR45652">
    <property type="entry name" value="GLIAL FIBRILLARY ACIDIC PROTEIN"/>
    <property type="match status" value="1"/>
</dbReference>
<dbReference type="Pfam" id="PF00038">
    <property type="entry name" value="Filament"/>
    <property type="match status" value="1"/>
</dbReference>
<dbReference type="EMBL" id="JACAGB010000002">
    <property type="protein sequence ID" value="KAF6382585.1"/>
    <property type="molecule type" value="Genomic_DNA"/>
</dbReference>
<dbReference type="GO" id="GO:0099184">
    <property type="term" value="F:structural constituent of postsynaptic intermediate filament cytoskeleton"/>
    <property type="evidence" value="ECO:0007669"/>
    <property type="project" value="TreeGrafter"/>
</dbReference>
<evidence type="ECO:0000256" key="4">
    <source>
        <dbReference type="ARBA" id="ARBA00023054"/>
    </source>
</evidence>
<proteinExistence type="predicted"/>
<dbReference type="GO" id="GO:0030424">
    <property type="term" value="C:axon"/>
    <property type="evidence" value="ECO:0007669"/>
    <property type="project" value="TreeGrafter"/>
</dbReference>
<comment type="subcellular location">
    <subcellularLocation>
        <location evidence="1">Cytoplasm</location>
    </subcellularLocation>
</comment>
<dbReference type="InterPro" id="IPR039008">
    <property type="entry name" value="IF_rod_dom"/>
</dbReference>
<organism evidence="7 8">
    <name type="scientific">Pipistrellus kuhlii</name>
    <name type="common">Kuhl's pipistrelle</name>
    <dbReference type="NCBI Taxonomy" id="59472"/>
    <lineage>
        <taxon>Eukaryota</taxon>
        <taxon>Metazoa</taxon>
        <taxon>Chordata</taxon>
        <taxon>Craniata</taxon>
        <taxon>Vertebrata</taxon>
        <taxon>Euteleostomi</taxon>
        <taxon>Mammalia</taxon>
        <taxon>Eutheria</taxon>
        <taxon>Laurasiatheria</taxon>
        <taxon>Chiroptera</taxon>
        <taxon>Yangochiroptera</taxon>
        <taxon>Vespertilionidae</taxon>
        <taxon>Pipistrellus</taxon>
    </lineage>
</organism>
<dbReference type="Gene3D" id="1.20.5.500">
    <property type="entry name" value="Single helix bin"/>
    <property type="match status" value="1"/>
</dbReference>
<reference evidence="7 8" key="1">
    <citation type="journal article" date="2020" name="Nature">
        <title>Six reference-quality genomes reveal evolution of bat adaptations.</title>
        <authorList>
            <person name="Jebb D."/>
            <person name="Huang Z."/>
            <person name="Pippel M."/>
            <person name="Hughes G.M."/>
            <person name="Lavrichenko K."/>
            <person name="Devanna P."/>
            <person name="Winkler S."/>
            <person name="Jermiin L.S."/>
            <person name="Skirmuntt E.C."/>
            <person name="Katzourakis A."/>
            <person name="Burkitt-Gray L."/>
            <person name="Ray D.A."/>
            <person name="Sullivan K.A.M."/>
            <person name="Roscito J.G."/>
            <person name="Kirilenko B.M."/>
            <person name="Davalos L.M."/>
            <person name="Corthals A.P."/>
            <person name="Power M.L."/>
            <person name="Jones G."/>
            <person name="Ransome R.D."/>
            <person name="Dechmann D.K.N."/>
            <person name="Locatelli A.G."/>
            <person name="Puechmaille S.J."/>
            <person name="Fedrigo O."/>
            <person name="Jarvis E.D."/>
            <person name="Hiller M."/>
            <person name="Vernes S.C."/>
            <person name="Myers E.W."/>
            <person name="Teeling E.C."/>
        </authorList>
    </citation>
    <scope>NUCLEOTIDE SEQUENCE [LARGE SCALE GENOMIC DNA]</scope>
    <source>
        <strain evidence="7">MPipKuh1</strain>
        <tissue evidence="7">Flight muscle</tissue>
    </source>
</reference>
<evidence type="ECO:0000256" key="1">
    <source>
        <dbReference type="ARBA" id="ARBA00004496"/>
    </source>
</evidence>
<dbReference type="InterPro" id="IPR050405">
    <property type="entry name" value="Intermediate_filament"/>
</dbReference>
<evidence type="ECO:0000256" key="3">
    <source>
        <dbReference type="ARBA" id="ARBA00022754"/>
    </source>
</evidence>
<keyword evidence="3" id="KW-0403">Intermediate filament</keyword>
<evidence type="ECO:0000256" key="5">
    <source>
        <dbReference type="SAM" id="MobiDB-lite"/>
    </source>
</evidence>
<name>A0A7J8A8I7_PIPKU</name>
<dbReference type="Proteomes" id="UP000558488">
    <property type="component" value="Unassembled WGS sequence"/>
</dbReference>
<dbReference type="GO" id="GO:0033693">
    <property type="term" value="P:neurofilament bundle assembly"/>
    <property type="evidence" value="ECO:0007669"/>
    <property type="project" value="TreeGrafter"/>
</dbReference>